<accession>A0A0V8GC55</accession>
<evidence type="ECO:0000313" key="7">
    <source>
        <dbReference type="EMBL" id="MEI4460805.1"/>
    </source>
</evidence>
<keyword evidence="9" id="KW-1185">Reference proteome</keyword>
<dbReference type="Proteomes" id="UP000053797">
    <property type="component" value="Unassembled WGS sequence"/>
</dbReference>
<dbReference type="InterPro" id="IPR006479">
    <property type="entry name" value="Holin"/>
</dbReference>
<comment type="caution">
    <text evidence="6">The sequence shown here is derived from an EMBL/GenBank/DDBJ whole genome shotgun (WGS) entry which is preliminary data.</text>
</comment>
<sequence>MIRLQAWIRLLIPLYVFLELLLPTLGFTALPVSSSDVERFVTGLIGLVGLLVAWWKNNDVTERALRRRQSQEQLENTSLTD</sequence>
<gene>
    <name evidence="6" type="ORF">AS033_14390</name>
    <name evidence="7" type="ORF">SZL87_00065</name>
</gene>
<evidence type="ECO:0000256" key="1">
    <source>
        <dbReference type="ARBA" id="ARBA00004370"/>
    </source>
</evidence>
<evidence type="ECO:0000313" key="6">
    <source>
        <dbReference type="EMBL" id="KSU47847.1"/>
    </source>
</evidence>
<dbReference type="Pfam" id="PF04688">
    <property type="entry name" value="Holin_SPP1"/>
    <property type="match status" value="1"/>
</dbReference>
<evidence type="ECO:0000313" key="9">
    <source>
        <dbReference type="Proteomes" id="UP001387110"/>
    </source>
</evidence>
<reference evidence="6 8" key="1">
    <citation type="journal article" date="2015" name="Int. J. Syst. Evol. Microbiol.">
        <title>Exiguobacterium enclense sp. nov., isolated from sediment.</title>
        <authorList>
            <person name="Dastager S.G."/>
            <person name="Mawlankar R."/>
            <person name="Sonalkar V.V."/>
            <person name="Thorat M.N."/>
            <person name="Mual P."/>
            <person name="Verma A."/>
            <person name="Krishnamurthi S."/>
            <person name="Tang S.K."/>
            <person name="Li W.J."/>
        </authorList>
    </citation>
    <scope>NUCLEOTIDE SEQUENCE [LARGE SCALE GENOMIC DNA]</scope>
    <source>
        <strain evidence="6 8">NIO-1109</strain>
    </source>
</reference>
<evidence type="ECO:0000313" key="8">
    <source>
        <dbReference type="Proteomes" id="UP000053797"/>
    </source>
</evidence>
<organism evidence="6 8">
    <name type="scientific">Exiguobacterium indicum</name>
    <dbReference type="NCBI Taxonomy" id="296995"/>
    <lineage>
        <taxon>Bacteria</taxon>
        <taxon>Bacillati</taxon>
        <taxon>Bacillota</taxon>
        <taxon>Bacilli</taxon>
        <taxon>Bacillales</taxon>
        <taxon>Bacillales Family XII. Incertae Sedis</taxon>
        <taxon>Exiguobacterium</taxon>
    </lineage>
</organism>
<dbReference type="RefSeq" id="WP_023468184.1">
    <property type="nucleotide sequence ID" value="NZ_FMYN01000006.1"/>
</dbReference>
<dbReference type="EMBL" id="LNQL01000006">
    <property type="protein sequence ID" value="KSU47847.1"/>
    <property type="molecule type" value="Genomic_DNA"/>
</dbReference>
<feature type="transmembrane region" description="Helical" evidence="5">
    <location>
        <begin position="12"/>
        <end position="34"/>
    </location>
</feature>
<protein>
    <submittedName>
        <fullName evidence="7">Phage holin</fullName>
    </submittedName>
</protein>
<evidence type="ECO:0000256" key="4">
    <source>
        <dbReference type="ARBA" id="ARBA00023136"/>
    </source>
</evidence>
<proteinExistence type="predicted"/>
<name>A0A0V8GC55_9BACL</name>
<keyword evidence="3 5" id="KW-1133">Transmembrane helix</keyword>
<evidence type="ECO:0000256" key="2">
    <source>
        <dbReference type="ARBA" id="ARBA00022692"/>
    </source>
</evidence>
<comment type="subcellular location">
    <subcellularLocation>
        <location evidence="1">Membrane</location>
    </subcellularLocation>
</comment>
<dbReference type="GO" id="GO:0016020">
    <property type="term" value="C:membrane"/>
    <property type="evidence" value="ECO:0007669"/>
    <property type="project" value="UniProtKB-SubCell"/>
</dbReference>
<keyword evidence="4 5" id="KW-0472">Membrane</keyword>
<evidence type="ECO:0000256" key="3">
    <source>
        <dbReference type="ARBA" id="ARBA00022989"/>
    </source>
</evidence>
<dbReference type="EMBL" id="JBAWKY010000001">
    <property type="protein sequence ID" value="MEI4460805.1"/>
    <property type="molecule type" value="Genomic_DNA"/>
</dbReference>
<keyword evidence="2 5" id="KW-0812">Transmembrane</keyword>
<dbReference type="AlphaFoldDB" id="A0A0V8GC55"/>
<dbReference type="GeneID" id="90836600"/>
<evidence type="ECO:0000256" key="5">
    <source>
        <dbReference type="SAM" id="Phobius"/>
    </source>
</evidence>
<reference evidence="7 9" key="2">
    <citation type="submission" date="2023-12" db="EMBL/GenBank/DDBJ databases">
        <authorList>
            <person name="Easwaran N."/>
            <person name="Lazarus H.P.S."/>
        </authorList>
    </citation>
    <scope>NUCLEOTIDE SEQUENCE [LARGE SCALE GENOMIC DNA]</scope>
    <source>
        <strain evidence="7 9">VIT-2023</strain>
    </source>
</reference>
<feature type="transmembrane region" description="Helical" evidence="5">
    <location>
        <begin position="40"/>
        <end position="57"/>
    </location>
</feature>
<dbReference type="Proteomes" id="UP001387110">
    <property type="component" value="Unassembled WGS sequence"/>
</dbReference>